<dbReference type="PANTHER" id="PTHR10476">
    <property type="entry name" value="CHARGED MULTIVESICULAR BODY PROTEIN"/>
    <property type="match status" value="1"/>
</dbReference>
<evidence type="ECO:0000313" key="3">
    <source>
        <dbReference type="Proteomes" id="UP000077202"/>
    </source>
</evidence>
<protein>
    <submittedName>
        <fullName evidence="2">Uncharacterized protein</fullName>
    </submittedName>
</protein>
<evidence type="ECO:0000313" key="2">
    <source>
        <dbReference type="EMBL" id="OAE18267.1"/>
    </source>
</evidence>
<dbReference type="Proteomes" id="UP000077202">
    <property type="component" value="Unassembled WGS sequence"/>
</dbReference>
<proteinExistence type="predicted"/>
<evidence type="ECO:0000256" key="1">
    <source>
        <dbReference type="SAM" id="MobiDB-lite"/>
    </source>
</evidence>
<dbReference type="Gene3D" id="6.10.140.1230">
    <property type="match status" value="1"/>
</dbReference>
<dbReference type="AlphaFoldDB" id="A0A176VCH2"/>
<organism evidence="2 3">
    <name type="scientific">Marchantia polymorpha subsp. ruderalis</name>
    <dbReference type="NCBI Taxonomy" id="1480154"/>
    <lineage>
        <taxon>Eukaryota</taxon>
        <taxon>Viridiplantae</taxon>
        <taxon>Streptophyta</taxon>
        <taxon>Embryophyta</taxon>
        <taxon>Marchantiophyta</taxon>
        <taxon>Marchantiopsida</taxon>
        <taxon>Marchantiidae</taxon>
        <taxon>Marchantiales</taxon>
        <taxon>Marchantiaceae</taxon>
        <taxon>Marchantia</taxon>
    </lineage>
</organism>
<keyword evidence="3" id="KW-1185">Reference proteome</keyword>
<gene>
    <name evidence="2" type="ORF">AXG93_723s1190</name>
</gene>
<feature type="region of interest" description="Disordered" evidence="1">
    <location>
        <begin position="190"/>
        <end position="213"/>
    </location>
</feature>
<comment type="caution">
    <text evidence="2">The sequence shown here is derived from an EMBL/GenBank/DDBJ whole genome shotgun (WGS) entry which is preliminary data.</text>
</comment>
<dbReference type="Pfam" id="PF03357">
    <property type="entry name" value="Snf7"/>
    <property type="match status" value="1"/>
</dbReference>
<dbReference type="EMBL" id="LVLJ01004086">
    <property type="protein sequence ID" value="OAE18267.1"/>
    <property type="molecule type" value="Genomic_DNA"/>
</dbReference>
<reference evidence="2" key="1">
    <citation type="submission" date="2016-03" db="EMBL/GenBank/DDBJ databases">
        <title>Mechanisms controlling the formation of the plant cell surface in tip-growing cells are functionally conserved among land plants.</title>
        <authorList>
            <person name="Honkanen S."/>
            <person name="Jones V.A."/>
            <person name="Morieri G."/>
            <person name="Champion C."/>
            <person name="Hetherington A.J."/>
            <person name="Kelly S."/>
            <person name="Saint-Marcoux D."/>
            <person name="Proust H."/>
            <person name="Prescott H."/>
            <person name="Dolan L."/>
        </authorList>
    </citation>
    <scope>NUCLEOTIDE SEQUENCE [LARGE SCALE GENOMIC DNA]</scope>
    <source>
        <tissue evidence="2">Whole gametophyte</tissue>
    </source>
</reference>
<feature type="compositionally biased region" description="Acidic residues" evidence="1">
    <location>
        <begin position="199"/>
        <end position="213"/>
    </location>
</feature>
<dbReference type="GO" id="GO:0007034">
    <property type="term" value="P:vacuolar transport"/>
    <property type="evidence" value="ECO:0007669"/>
    <property type="project" value="InterPro"/>
</dbReference>
<sequence length="228" mass="25796">MEKVMALIKPKPNPQEQLRDWQRKLRQESRNIDRQIRDIQREEKNVKKSIKDAAKRNDMTSAKSLARELVSARRVVNRLYENRAQLNSVSMHLGESVATVKAVGHIQKSTEVMKLVNGLLKAPEVAATMQELSKEMMKSGVVEEMVSDTLDSALDNEDIEEEIEDEVEKVLLEIAGETIAQLPATAVPKKEKLKQPVVEEPEEKEMLAEGDEDAEMEALRARLANVRS</sequence>
<feature type="region of interest" description="Disordered" evidence="1">
    <location>
        <begin position="1"/>
        <end position="20"/>
    </location>
</feature>
<accession>A0A176VCH2</accession>
<dbReference type="InterPro" id="IPR005024">
    <property type="entry name" value="Snf7_fam"/>
</dbReference>
<name>A0A176VCH2_MARPO</name>